<accession>A0A0A1YH49</accession>
<keyword evidence="1" id="KW-0812">Transmembrane</keyword>
<keyword evidence="1" id="KW-1133">Transmembrane helix</keyword>
<dbReference type="OrthoDB" id="6174171at2"/>
<protein>
    <submittedName>
        <fullName evidence="2">Pilus assembly protein</fullName>
    </submittedName>
</protein>
<evidence type="ECO:0000313" key="3">
    <source>
        <dbReference type="Proteomes" id="UP000030063"/>
    </source>
</evidence>
<dbReference type="STRING" id="1395571.TMS3_0117425"/>
<keyword evidence="1" id="KW-0472">Membrane</keyword>
<dbReference type="EMBL" id="AWSQ01000004">
    <property type="protein sequence ID" value="KFX69240.1"/>
    <property type="molecule type" value="Genomic_DNA"/>
</dbReference>
<proteinExistence type="predicted"/>
<feature type="transmembrane region" description="Helical" evidence="1">
    <location>
        <begin position="20"/>
        <end position="43"/>
    </location>
</feature>
<dbReference type="InterPro" id="IPR007047">
    <property type="entry name" value="Flp_Fap"/>
</dbReference>
<gene>
    <name evidence="2" type="ORF">TMS3_0117425</name>
</gene>
<dbReference type="Pfam" id="PF04964">
    <property type="entry name" value="Flp_Fap"/>
    <property type="match status" value="1"/>
</dbReference>
<dbReference type="AlphaFoldDB" id="A0A0A1YH49"/>
<sequence>MTFADIKTSVMKFVEDEDGLTIVEYAVAGGLISLAVVGAFTTLGTAVKDALLRLSACIGGGGGGTCT</sequence>
<keyword evidence="3" id="KW-1185">Reference proteome</keyword>
<name>A0A0A1YH49_9PSED</name>
<dbReference type="Proteomes" id="UP000030063">
    <property type="component" value="Unassembled WGS sequence"/>
</dbReference>
<reference evidence="2 3" key="1">
    <citation type="journal article" date="2014" name="Genome Announc.">
        <title>Draft Genome Sequence of Petroleum Oil-Degrading Marine Bacterium Pseudomonas taeanensis Strain MS-3, Isolated from a Crude Oil-Contaminated Seashore.</title>
        <authorList>
            <person name="Lee S.Y."/>
            <person name="Kim S.H."/>
            <person name="Lee D.G."/>
            <person name="Shin S."/>
            <person name="Yun S.H."/>
            <person name="Choi C.W."/>
            <person name="Chung Y.H."/>
            <person name="Choi J.S."/>
            <person name="Kahng H.Y."/>
            <person name="Kim S.I."/>
        </authorList>
    </citation>
    <scope>NUCLEOTIDE SEQUENCE [LARGE SCALE GENOMIC DNA]</scope>
    <source>
        <strain evidence="2 3">MS-3</strain>
    </source>
</reference>
<evidence type="ECO:0000313" key="2">
    <source>
        <dbReference type="EMBL" id="KFX69240.1"/>
    </source>
</evidence>
<organism evidence="2 3">
    <name type="scientific">Pseudomonas taeanensis MS-3</name>
    <dbReference type="NCBI Taxonomy" id="1395571"/>
    <lineage>
        <taxon>Bacteria</taxon>
        <taxon>Pseudomonadati</taxon>
        <taxon>Pseudomonadota</taxon>
        <taxon>Gammaproteobacteria</taxon>
        <taxon>Pseudomonadales</taxon>
        <taxon>Pseudomonadaceae</taxon>
        <taxon>Pseudomonas</taxon>
    </lineage>
</organism>
<dbReference type="RefSeq" id="WP_025166477.1">
    <property type="nucleotide sequence ID" value="NZ_AWSQ01000004.1"/>
</dbReference>
<comment type="caution">
    <text evidence="2">The sequence shown here is derived from an EMBL/GenBank/DDBJ whole genome shotgun (WGS) entry which is preliminary data.</text>
</comment>
<evidence type="ECO:0000256" key="1">
    <source>
        <dbReference type="SAM" id="Phobius"/>
    </source>
</evidence>